<dbReference type="GO" id="GO:0000226">
    <property type="term" value="P:microtubule cytoskeleton organization"/>
    <property type="evidence" value="ECO:0007669"/>
    <property type="project" value="TreeGrafter"/>
</dbReference>
<keyword evidence="8" id="KW-1185">Reference proteome</keyword>
<name>A0A915JTY9_ROMCU</name>
<proteinExistence type="predicted"/>
<keyword evidence="5 6" id="KW-0206">Cytoskeleton</keyword>
<dbReference type="PROSITE" id="PS51491">
    <property type="entry name" value="TAU_MAP_2"/>
    <property type="match status" value="3"/>
</dbReference>
<dbReference type="InterPro" id="IPR001084">
    <property type="entry name" value="MAP_tubulin-bd_rpt"/>
</dbReference>
<evidence type="ECO:0000256" key="5">
    <source>
        <dbReference type="ARBA" id="ARBA00023212"/>
    </source>
</evidence>
<dbReference type="PANTHER" id="PTHR11501:SF18">
    <property type="entry name" value="MICROTUBULE-ASSOCIATED PROTEIN"/>
    <property type="match status" value="1"/>
</dbReference>
<feature type="compositionally biased region" description="Low complexity" evidence="7">
    <location>
        <begin position="178"/>
        <end position="190"/>
    </location>
</feature>
<evidence type="ECO:0000256" key="2">
    <source>
        <dbReference type="ARBA" id="ARBA00022490"/>
    </source>
</evidence>
<evidence type="ECO:0000256" key="1">
    <source>
        <dbReference type="ARBA" id="ARBA00004245"/>
    </source>
</evidence>
<keyword evidence="6" id="KW-0493">Microtubule</keyword>
<feature type="compositionally biased region" description="Polar residues" evidence="7">
    <location>
        <begin position="152"/>
        <end position="177"/>
    </location>
</feature>
<accession>A0A915JTY9</accession>
<comment type="subcellular location">
    <subcellularLocation>
        <location evidence="1 6">Cytoplasm</location>
        <location evidence="1 6">Cytoskeleton</location>
    </subcellularLocation>
</comment>
<evidence type="ECO:0000313" key="9">
    <source>
        <dbReference type="WBParaSite" id="nRc.2.0.1.t29277-RA"/>
    </source>
</evidence>
<keyword evidence="4" id="KW-0677">Repeat</keyword>
<reference evidence="9" key="1">
    <citation type="submission" date="2022-11" db="UniProtKB">
        <authorList>
            <consortium name="WormBaseParasite"/>
        </authorList>
    </citation>
    <scope>IDENTIFICATION</scope>
</reference>
<evidence type="ECO:0000256" key="3">
    <source>
        <dbReference type="ARBA" id="ARBA00022553"/>
    </source>
</evidence>
<evidence type="ECO:0000256" key="7">
    <source>
        <dbReference type="SAM" id="MobiDB-lite"/>
    </source>
</evidence>
<dbReference type="PROSITE" id="PS00229">
    <property type="entry name" value="TAU_MAP_1"/>
    <property type="match status" value="2"/>
</dbReference>
<keyword evidence="3" id="KW-0597">Phosphoprotein</keyword>
<evidence type="ECO:0000256" key="4">
    <source>
        <dbReference type="ARBA" id="ARBA00022737"/>
    </source>
</evidence>
<evidence type="ECO:0000256" key="6">
    <source>
        <dbReference type="RuleBase" id="RU000686"/>
    </source>
</evidence>
<protein>
    <recommendedName>
        <fullName evidence="6">Microtubule-associated protein</fullName>
    </recommendedName>
</protein>
<dbReference type="AlphaFoldDB" id="A0A915JTY9"/>
<dbReference type="GO" id="GO:0031175">
    <property type="term" value="P:neuron projection development"/>
    <property type="evidence" value="ECO:0007669"/>
    <property type="project" value="TreeGrafter"/>
</dbReference>
<sequence length="466" mass="50811">MESKDNVRENKNDDEPLIININEDNNQIGKLNIITLINLFFIADCDSGEEERIRQRANEQSSSQAQNRANLIDENFINPIIPSTAESTSSEQKPQLSVHGRLEQQIMHKEINVVEKQEAIKAKMTSGLAQKTPKLLAPTTLRVTHHSRSKGDISSNSKTKDTNSLCTNAGNSRAKANSRSQSTTSGTPSSTRDKISQNPYLITVINGIVPPLDVSLTVPLRWKAESKVGSLKNATHRPGGGNVKIESSKLQWNVQPKVGSLEKAGHTPGGGEKRIQTTKLEWKAESKVGSLDNAKHRPGGGDVKIVDNKVDYSKIASSKVGSLEKAQHKPGGGNVKIVSEKLDFSKAASSKIGSLNNTDHKPGGGQVKIRNEKLNSDNATSKIGSRVKNANDPIVSELRVYSAAGTEVVYQSVVVLDSWTTKIGYINEHLEHVLLHFISSDTMIDCSSKIMQRSHMKGTRPKNGQL</sequence>
<dbReference type="GO" id="GO:0043005">
    <property type="term" value="C:neuron projection"/>
    <property type="evidence" value="ECO:0007669"/>
    <property type="project" value="TreeGrafter"/>
</dbReference>
<dbReference type="Proteomes" id="UP000887565">
    <property type="component" value="Unplaced"/>
</dbReference>
<dbReference type="InterPro" id="IPR027324">
    <property type="entry name" value="MAP2/MAP4/Tau"/>
</dbReference>
<evidence type="ECO:0000313" key="8">
    <source>
        <dbReference type="Proteomes" id="UP000887565"/>
    </source>
</evidence>
<feature type="region of interest" description="Disordered" evidence="7">
    <location>
        <begin position="131"/>
        <end position="194"/>
    </location>
</feature>
<dbReference type="Pfam" id="PF00418">
    <property type="entry name" value="Tubulin-binding"/>
    <property type="match status" value="5"/>
</dbReference>
<dbReference type="GO" id="GO:0008017">
    <property type="term" value="F:microtubule binding"/>
    <property type="evidence" value="ECO:0007669"/>
    <property type="project" value="InterPro"/>
</dbReference>
<keyword evidence="2 6" id="KW-0963">Cytoplasm</keyword>
<dbReference type="GO" id="GO:0005874">
    <property type="term" value="C:microtubule"/>
    <property type="evidence" value="ECO:0007669"/>
    <property type="project" value="UniProtKB-KW"/>
</dbReference>
<dbReference type="WBParaSite" id="nRc.2.0.1.t29277-RA">
    <property type="protein sequence ID" value="nRc.2.0.1.t29277-RA"/>
    <property type="gene ID" value="nRc.2.0.1.g29277"/>
</dbReference>
<organism evidence="8 9">
    <name type="scientific">Romanomermis culicivorax</name>
    <name type="common">Nematode worm</name>
    <dbReference type="NCBI Taxonomy" id="13658"/>
    <lineage>
        <taxon>Eukaryota</taxon>
        <taxon>Metazoa</taxon>
        <taxon>Ecdysozoa</taxon>
        <taxon>Nematoda</taxon>
        <taxon>Enoplea</taxon>
        <taxon>Dorylaimia</taxon>
        <taxon>Mermithida</taxon>
        <taxon>Mermithoidea</taxon>
        <taxon>Mermithidae</taxon>
        <taxon>Romanomermis</taxon>
    </lineage>
</organism>
<dbReference type="PANTHER" id="PTHR11501">
    <property type="entry name" value="MICROTUBULE-ASSOCIATED PROTEIN"/>
    <property type="match status" value="1"/>
</dbReference>